<gene>
    <name evidence="2" type="ORF">EAT49_05980</name>
</gene>
<reference evidence="2 3" key="1">
    <citation type="submission" date="2018-10" db="EMBL/GenBank/DDBJ databases">
        <title>Histidinibacterium lentulum gen. nov., sp. nov., a marine bacterium from the culture broth of Picochlorum sp. 122.</title>
        <authorList>
            <person name="Wang G."/>
        </authorList>
    </citation>
    <scope>NUCLEOTIDE SEQUENCE [LARGE SCALE GENOMIC DNA]</scope>
    <source>
        <strain evidence="2 3">B17</strain>
    </source>
</reference>
<dbReference type="EMBL" id="RDRB01000003">
    <property type="protein sequence ID" value="ROU02850.1"/>
    <property type="molecule type" value="Genomic_DNA"/>
</dbReference>
<evidence type="ECO:0000313" key="2">
    <source>
        <dbReference type="EMBL" id="ROU02850.1"/>
    </source>
</evidence>
<evidence type="ECO:0000313" key="3">
    <source>
        <dbReference type="Proteomes" id="UP000268016"/>
    </source>
</evidence>
<dbReference type="AlphaFoldDB" id="A0A3N2R5T5"/>
<feature type="signal peptide" evidence="1">
    <location>
        <begin position="1"/>
        <end position="20"/>
    </location>
</feature>
<dbReference type="Proteomes" id="UP000268016">
    <property type="component" value="Unassembled WGS sequence"/>
</dbReference>
<name>A0A3N2R5T5_9RHOB</name>
<accession>A0A3N2R5T5</accession>
<proteinExistence type="predicted"/>
<evidence type="ECO:0000256" key="1">
    <source>
        <dbReference type="SAM" id="SignalP"/>
    </source>
</evidence>
<dbReference type="OrthoDB" id="7874348at2"/>
<keyword evidence="3" id="KW-1185">Reference proteome</keyword>
<sequence length="119" mass="12785">MTRLFSLLALALVIASPAAADFSPIRDRGVFLSTVEGRTLAIPLFGISLAVGADGSIGGTAQGEQVTGSWSWQDGYFCRTLSWGSRSWPQNCQLVEVDGSRLRFTADQGQGDTARFTIR</sequence>
<keyword evidence="1" id="KW-0732">Signal</keyword>
<protein>
    <submittedName>
        <fullName evidence="2">Dihydrodipicolinate reductase</fullName>
    </submittedName>
</protein>
<feature type="chain" id="PRO_5017960424" evidence="1">
    <location>
        <begin position="21"/>
        <end position="119"/>
    </location>
</feature>
<dbReference type="RefSeq" id="WP_123641399.1">
    <property type="nucleotide sequence ID" value="NZ_ML119083.1"/>
</dbReference>
<organism evidence="2 3">
    <name type="scientific">Histidinibacterium lentulum</name>
    <dbReference type="NCBI Taxonomy" id="2480588"/>
    <lineage>
        <taxon>Bacteria</taxon>
        <taxon>Pseudomonadati</taxon>
        <taxon>Pseudomonadota</taxon>
        <taxon>Alphaproteobacteria</taxon>
        <taxon>Rhodobacterales</taxon>
        <taxon>Paracoccaceae</taxon>
        <taxon>Histidinibacterium</taxon>
    </lineage>
</organism>
<comment type="caution">
    <text evidence="2">The sequence shown here is derived from an EMBL/GenBank/DDBJ whole genome shotgun (WGS) entry which is preliminary data.</text>
</comment>